<dbReference type="Proteomes" id="UP001623330">
    <property type="component" value="Unassembled WGS sequence"/>
</dbReference>
<reference evidence="1 2" key="1">
    <citation type="submission" date="2024-05" db="EMBL/GenBank/DDBJ databases">
        <title>Long read based assembly of the Candida bracarensis genome reveals expanded adhesin content.</title>
        <authorList>
            <person name="Marcet-Houben M."/>
            <person name="Ksiezopolska E."/>
            <person name="Gabaldon T."/>
        </authorList>
    </citation>
    <scope>NUCLEOTIDE SEQUENCE [LARGE SCALE GENOMIC DNA]</scope>
    <source>
        <strain evidence="1 2">CBM6</strain>
    </source>
</reference>
<comment type="caution">
    <text evidence="1">The sequence shown here is derived from an EMBL/GenBank/DDBJ whole genome shotgun (WGS) entry which is preliminary data.</text>
</comment>
<dbReference type="EMBL" id="JBEVYD010000010">
    <property type="protein sequence ID" value="KAL3229988.1"/>
    <property type="molecule type" value="Genomic_DNA"/>
</dbReference>
<organism evidence="1 2">
    <name type="scientific">Nakaseomyces bracarensis</name>
    <dbReference type="NCBI Taxonomy" id="273131"/>
    <lineage>
        <taxon>Eukaryota</taxon>
        <taxon>Fungi</taxon>
        <taxon>Dikarya</taxon>
        <taxon>Ascomycota</taxon>
        <taxon>Saccharomycotina</taxon>
        <taxon>Saccharomycetes</taxon>
        <taxon>Saccharomycetales</taxon>
        <taxon>Saccharomycetaceae</taxon>
        <taxon>Nakaseomyces</taxon>
    </lineage>
</organism>
<evidence type="ECO:0000313" key="2">
    <source>
        <dbReference type="Proteomes" id="UP001623330"/>
    </source>
</evidence>
<sequence length="294" mass="32982">MLCKICPCQENGETIDVTNVQGESVQEMIVIPGDNEPGAELQVGGNTRVPNPTNAVQEGRVRLQTIQTIRTIPFLNRYQQAGILSRLEACLERAINASCIRILIPLIRKIDRIISKIISKIQRIIPCMRPTEPPDEETIFNARTTKVKKGKGRGTLLIKADLGKNNKLKIRKLGSNQDVYRIIQLLSESTGNPHTNNINMAQLEGLIGRDMIISEDPKIPCFGIIYRAIDYIMQLYIRIVDAEYVVVVKLLSLIYQFTTVVEDKLYPIKKCIMEALGKPMETEPPIDTTSPIGE</sequence>
<protein>
    <submittedName>
        <fullName evidence="1">Uncharacterized protein</fullName>
    </submittedName>
</protein>
<name>A0ABR4NPG8_9SACH</name>
<accession>A0ABR4NPG8</accession>
<evidence type="ECO:0000313" key="1">
    <source>
        <dbReference type="EMBL" id="KAL3229988.1"/>
    </source>
</evidence>
<keyword evidence="2" id="KW-1185">Reference proteome</keyword>
<proteinExistence type="predicted"/>
<gene>
    <name evidence="1" type="ORF">RNJ44_01351</name>
</gene>